<evidence type="ECO:0000256" key="1">
    <source>
        <dbReference type="ARBA" id="ARBA00004240"/>
    </source>
</evidence>
<dbReference type="UniPathway" id="UPA00222"/>
<keyword evidence="9" id="KW-0443">Lipid metabolism</keyword>
<evidence type="ECO:0000256" key="15">
    <source>
        <dbReference type="ARBA" id="ARBA00048930"/>
    </source>
</evidence>
<evidence type="ECO:0000256" key="11">
    <source>
        <dbReference type="ARBA" id="ARBA00026241"/>
    </source>
</evidence>
<accession>A0A1E3QZL0</accession>
<dbReference type="InterPro" id="IPR036291">
    <property type="entry name" value="NAD(P)-bd_dom_sf"/>
</dbReference>
<dbReference type="PANTHER" id="PTHR43550">
    <property type="entry name" value="3-KETODIHYDROSPHINGOSINE REDUCTASE"/>
    <property type="match status" value="1"/>
</dbReference>
<comment type="subcellular location">
    <subcellularLocation>
        <location evidence="1">Endoplasmic reticulum</location>
    </subcellularLocation>
</comment>
<dbReference type="OrthoDB" id="10267115at2759"/>
<evidence type="ECO:0000256" key="14">
    <source>
        <dbReference type="ARBA" id="ARBA00044737"/>
    </source>
</evidence>
<keyword evidence="16" id="KW-1133">Transmembrane helix</keyword>
<dbReference type="RefSeq" id="XP_018988379.1">
    <property type="nucleotide sequence ID" value="XM_019127704.1"/>
</dbReference>
<evidence type="ECO:0000256" key="4">
    <source>
        <dbReference type="ARBA" id="ARBA00006484"/>
    </source>
</evidence>
<keyword evidence="18" id="KW-1185">Reference proteome</keyword>
<dbReference type="PANTHER" id="PTHR43550:SF3">
    <property type="entry name" value="3-KETODIHYDROSPHINGOSINE REDUCTASE"/>
    <property type="match status" value="1"/>
</dbReference>
<dbReference type="InterPro" id="IPR045022">
    <property type="entry name" value="KDSR-like"/>
</dbReference>
<evidence type="ECO:0000256" key="16">
    <source>
        <dbReference type="SAM" id="Phobius"/>
    </source>
</evidence>
<dbReference type="GO" id="GO:0006666">
    <property type="term" value="P:3-keto-sphinganine metabolic process"/>
    <property type="evidence" value="ECO:0007669"/>
    <property type="project" value="InterPro"/>
</dbReference>
<evidence type="ECO:0000256" key="3">
    <source>
        <dbReference type="ARBA" id="ARBA00004991"/>
    </source>
</evidence>
<evidence type="ECO:0000256" key="2">
    <source>
        <dbReference type="ARBA" id="ARBA00004760"/>
    </source>
</evidence>
<feature type="transmembrane region" description="Helical" evidence="16">
    <location>
        <begin position="276"/>
        <end position="299"/>
    </location>
</feature>
<comment type="function">
    <text evidence="14">Catalyzes the reduction of 3'-oxosphinganine (3-ketodihydrosphingosine/KDS) to sphinganine (dihydrosphingosine/DHS), the second step of de novo sphingolipid biosynthesis.</text>
</comment>
<comment type="catalytic activity">
    <reaction evidence="15">
        <text>sphinganine + NADP(+) = 3-oxosphinganine + NADPH + H(+)</text>
        <dbReference type="Rhea" id="RHEA:22640"/>
        <dbReference type="ChEBI" id="CHEBI:15378"/>
        <dbReference type="ChEBI" id="CHEBI:57783"/>
        <dbReference type="ChEBI" id="CHEBI:57817"/>
        <dbReference type="ChEBI" id="CHEBI:58299"/>
        <dbReference type="ChEBI" id="CHEBI:58349"/>
        <dbReference type="EC" id="1.1.1.102"/>
    </reaction>
    <physiologicalReaction direction="right-to-left" evidence="15">
        <dbReference type="Rhea" id="RHEA:22642"/>
    </physiologicalReaction>
</comment>
<dbReference type="InterPro" id="IPR002347">
    <property type="entry name" value="SDR_fam"/>
</dbReference>
<dbReference type="GO" id="GO:0047560">
    <property type="term" value="F:3-dehydrosphinganine reductase activity"/>
    <property type="evidence" value="ECO:0007669"/>
    <property type="project" value="UniProtKB-EC"/>
</dbReference>
<evidence type="ECO:0000256" key="7">
    <source>
        <dbReference type="ARBA" id="ARBA00022919"/>
    </source>
</evidence>
<dbReference type="GO" id="GO:0005789">
    <property type="term" value="C:endoplasmic reticulum membrane"/>
    <property type="evidence" value="ECO:0007669"/>
    <property type="project" value="TreeGrafter"/>
</dbReference>
<evidence type="ECO:0000256" key="5">
    <source>
        <dbReference type="ARBA" id="ARBA00022824"/>
    </source>
</evidence>
<evidence type="ECO:0000313" key="17">
    <source>
        <dbReference type="EMBL" id="ODQ83051.1"/>
    </source>
</evidence>
<keyword evidence="5" id="KW-0256">Endoplasmic reticulum</keyword>
<name>A0A1E3QZL0_9ASCO</name>
<evidence type="ECO:0000256" key="8">
    <source>
        <dbReference type="ARBA" id="ARBA00023002"/>
    </source>
</evidence>
<dbReference type="Proteomes" id="UP000094336">
    <property type="component" value="Unassembled WGS sequence"/>
</dbReference>
<evidence type="ECO:0000256" key="9">
    <source>
        <dbReference type="ARBA" id="ARBA00023098"/>
    </source>
</evidence>
<dbReference type="GO" id="GO:0030148">
    <property type="term" value="P:sphingolipid biosynthetic process"/>
    <property type="evidence" value="ECO:0007669"/>
    <property type="project" value="InterPro"/>
</dbReference>
<keyword evidence="6" id="KW-0521">NADP</keyword>
<keyword evidence="16" id="KW-0472">Membrane</keyword>
<dbReference type="CDD" id="cd08939">
    <property type="entry name" value="KDSR-like_SDR_c"/>
    <property type="match status" value="1"/>
</dbReference>
<evidence type="ECO:0000256" key="12">
    <source>
        <dbReference type="ARBA" id="ARBA00029797"/>
    </source>
</evidence>
<gene>
    <name evidence="17" type="ORF">BABINDRAFT_159517</name>
</gene>
<dbReference type="Pfam" id="PF00106">
    <property type="entry name" value="adh_short"/>
    <property type="match status" value="1"/>
</dbReference>
<evidence type="ECO:0000256" key="6">
    <source>
        <dbReference type="ARBA" id="ARBA00022857"/>
    </source>
</evidence>
<dbReference type="Gene3D" id="3.40.50.720">
    <property type="entry name" value="NAD(P)-binding Rossmann-like Domain"/>
    <property type="match status" value="1"/>
</dbReference>
<dbReference type="STRING" id="984486.A0A1E3QZL0"/>
<keyword evidence="16" id="KW-0812">Transmembrane</keyword>
<dbReference type="GeneID" id="30145557"/>
<organism evidence="17 18">
    <name type="scientific">Babjeviella inositovora NRRL Y-12698</name>
    <dbReference type="NCBI Taxonomy" id="984486"/>
    <lineage>
        <taxon>Eukaryota</taxon>
        <taxon>Fungi</taxon>
        <taxon>Dikarya</taxon>
        <taxon>Ascomycota</taxon>
        <taxon>Saccharomycotina</taxon>
        <taxon>Pichiomycetes</taxon>
        <taxon>Serinales incertae sedis</taxon>
        <taxon>Babjeviella</taxon>
    </lineage>
</organism>
<comment type="pathway">
    <text evidence="3">Sphingolipid metabolism.</text>
</comment>
<keyword evidence="7" id="KW-0746">Sphingolipid metabolism</keyword>
<proteinExistence type="inferred from homology"/>
<dbReference type="PRINTS" id="PR00081">
    <property type="entry name" value="GDHRDH"/>
</dbReference>
<dbReference type="SUPFAM" id="SSF51735">
    <property type="entry name" value="NAD(P)-binding Rossmann-fold domains"/>
    <property type="match status" value="1"/>
</dbReference>
<protein>
    <recommendedName>
        <fullName evidence="11">3-ketodihydrosphingosine reductase TSC10</fullName>
        <ecNumber evidence="10">1.1.1.102</ecNumber>
    </recommendedName>
    <alternativeName>
        <fullName evidence="13">3-dehydrosphinganine reductase</fullName>
    </alternativeName>
    <alternativeName>
        <fullName evidence="12">KDS reductase</fullName>
    </alternativeName>
</protein>
<comment type="pathway">
    <text evidence="2">Lipid metabolism; sphingolipid metabolism.</text>
</comment>
<reference evidence="18" key="1">
    <citation type="submission" date="2016-05" db="EMBL/GenBank/DDBJ databases">
        <title>Comparative genomics of biotechnologically important yeasts.</title>
        <authorList>
            <consortium name="DOE Joint Genome Institute"/>
            <person name="Riley R."/>
            <person name="Haridas S."/>
            <person name="Wolfe K.H."/>
            <person name="Lopes M.R."/>
            <person name="Hittinger C.T."/>
            <person name="Goker M."/>
            <person name="Salamov A."/>
            <person name="Wisecaver J."/>
            <person name="Long T.M."/>
            <person name="Aerts A.L."/>
            <person name="Barry K."/>
            <person name="Choi C."/>
            <person name="Clum A."/>
            <person name="Coughlan A.Y."/>
            <person name="Deshpande S."/>
            <person name="Douglass A.P."/>
            <person name="Hanson S.J."/>
            <person name="Klenk H.-P."/>
            <person name="Labutti K."/>
            <person name="Lapidus A."/>
            <person name="Lindquist E."/>
            <person name="Lipzen A."/>
            <person name="Meier-Kolthoff J.P."/>
            <person name="Ohm R.A."/>
            <person name="Otillar R.P."/>
            <person name="Pangilinan J."/>
            <person name="Peng Y."/>
            <person name="Rokas A."/>
            <person name="Rosa C.A."/>
            <person name="Scheuner C."/>
            <person name="Sibirny A.A."/>
            <person name="Slot J.C."/>
            <person name="Stielow J.B."/>
            <person name="Sun H."/>
            <person name="Kurtzman C.P."/>
            <person name="Blackwell M."/>
            <person name="Grigoriev I.V."/>
            <person name="Jeffries T.W."/>
        </authorList>
    </citation>
    <scope>NUCLEOTIDE SEQUENCE [LARGE SCALE GENOMIC DNA]</scope>
    <source>
        <strain evidence="18">NRRL Y-12698</strain>
    </source>
</reference>
<sequence>MTLFGNNFKVKDKLVVITGGSQGVGAEFAKQLFNKGADVIIISRTASKLKSVCDQISQQRTPADTKNYIEYIVADVSEYKGCQGVFEHELLKTRKPDIVMCCAGSSAPGLFLDLTPESLESGVKTNYNTAVYFAHAALKHMTTVSDGQSVPLERRHLVVFSSVVAFFPFIGYGQYAPLKAGIRALSDVLRQECIPYNIRVSAVFPGNFDSEGYVEENKTKPEITSIIEGPSEAISCELCVKKILSQLEWGYEMVTTDNIGWVLGCSMLGASPRSWWLFQAIMAFIFALIAPVASGVVNWQIKHYFKHKQAEEVQKKDD</sequence>
<dbReference type="EMBL" id="KV454426">
    <property type="protein sequence ID" value="ODQ83051.1"/>
    <property type="molecule type" value="Genomic_DNA"/>
</dbReference>
<evidence type="ECO:0000256" key="10">
    <source>
        <dbReference type="ARBA" id="ARBA00026112"/>
    </source>
</evidence>
<evidence type="ECO:0000256" key="13">
    <source>
        <dbReference type="ARBA" id="ARBA00032891"/>
    </source>
</evidence>
<keyword evidence="8" id="KW-0560">Oxidoreductase</keyword>
<evidence type="ECO:0000313" key="18">
    <source>
        <dbReference type="Proteomes" id="UP000094336"/>
    </source>
</evidence>
<dbReference type="EC" id="1.1.1.102" evidence="10"/>
<dbReference type="AlphaFoldDB" id="A0A1E3QZL0"/>
<comment type="similarity">
    <text evidence="4">Belongs to the short-chain dehydrogenases/reductases (SDR) family.</text>
</comment>